<organism evidence="2">
    <name type="scientific">Conus imperialis</name>
    <name type="common">Imperial cone</name>
    <dbReference type="NCBI Taxonomy" id="35631"/>
    <lineage>
        <taxon>Eukaryota</taxon>
        <taxon>Metazoa</taxon>
        <taxon>Spiralia</taxon>
        <taxon>Lophotrochozoa</taxon>
        <taxon>Mollusca</taxon>
        <taxon>Gastropoda</taxon>
        <taxon>Caenogastropoda</taxon>
        <taxon>Neogastropoda</taxon>
        <taxon>Conoidea</taxon>
        <taxon>Conidae</taxon>
        <taxon>Conus</taxon>
        <taxon>Stephanoconus</taxon>
    </lineage>
</organism>
<dbReference type="EMBL" id="KT377415">
    <property type="protein sequence ID" value="AME17679.1"/>
    <property type="molecule type" value="mRNA"/>
</dbReference>
<evidence type="ECO:0000256" key="1">
    <source>
        <dbReference type="SAM" id="SignalP"/>
    </source>
</evidence>
<feature type="signal peptide" evidence="1">
    <location>
        <begin position="1"/>
        <end position="24"/>
    </location>
</feature>
<protein>
    <submittedName>
        <fullName evidence="2">Conopeptide im021</fullName>
    </submittedName>
</protein>
<sequence length="89" mass="9919">MHLSTASSVALMFFLLFAFYGVQPELMTRDVDNGQLTDNRRNLRSRVKPTGLFKSRKPSEDCGKTCETAENCPDDCSSCLSVEGTYRCA</sequence>
<dbReference type="AlphaFoldDB" id="A0A125S9F5"/>
<feature type="chain" id="PRO_5007179710" evidence="1">
    <location>
        <begin position="25"/>
        <end position="89"/>
    </location>
</feature>
<keyword evidence="1" id="KW-0732">Signal</keyword>
<evidence type="ECO:0000313" key="2">
    <source>
        <dbReference type="EMBL" id="AME17679.1"/>
    </source>
</evidence>
<reference evidence="2" key="1">
    <citation type="submission" date="2015-08" db="EMBL/GenBank/DDBJ databases">
        <title>Comparative transcriptomic and proteomic analysis of the venom of the vermivorous cone snail Conus imperialis.</title>
        <authorList>
            <person name="Jin A.-H."/>
            <person name="Dutertre S."/>
            <person name="Dutt M."/>
            <person name="Jones A."/>
            <person name="Lewis R.J."/>
            <person name="Alewood P.F."/>
        </authorList>
    </citation>
    <scope>NUCLEOTIDE SEQUENCE</scope>
</reference>
<accession>A0A125S9F5</accession>
<proteinExistence type="evidence at transcript level"/>
<name>A0A125S9F5_CONIM</name>